<reference evidence="2" key="2">
    <citation type="submission" date="2015-01" db="EMBL/GenBank/DDBJ databases">
        <title>Evolutionary Origins and Diversification of the Mycorrhizal Mutualists.</title>
        <authorList>
            <consortium name="DOE Joint Genome Institute"/>
            <consortium name="Mycorrhizal Genomics Consortium"/>
            <person name="Kohler A."/>
            <person name="Kuo A."/>
            <person name="Nagy L.G."/>
            <person name="Floudas D."/>
            <person name="Copeland A."/>
            <person name="Barry K.W."/>
            <person name="Cichocki N."/>
            <person name="Veneault-Fourrey C."/>
            <person name="LaButti K."/>
            <person name="Lindquist E.A."/>
            <person name="Lipzen A."/>
            <person name="Lundell T."/>
            <person name="Morin E."/>
            <person name="Murat C."/>
            <person name="Riley R."/>
            <person name="Ohm R."/>
            <person name="Sun H."/>
            <person name="Tunlid A."/>
            <person name="Henrissat B."/>
            <person name="Grigoriev I.V."/>
            <person name="Hibbett D.S."/>
            <person name="Martin F."/>
        </authorList>
    </citation>
    <scope>NUCLEOTIDE SEQUENCE [LARGE SCALE GENOMIC DNA]</scope>
    <source>
        <strain evidence="2">MUT 4182</strain>
    </source>
</reference>
<evidence type="ECO:0000313" key="1">
    <source>
        <dbReference type="EMBL" id="KIO33054.1"/>
    </source>
</evidence>
<name>A0A0C3QW53_9AGAM</name>
<sequence length="115" mass="12791">MYIRAGATLVVSGASLRHLPCMVPAPRSFPRTDSLFVPSTPSRLRLPLRLLFVTHASARPTAQLSLQYATPRKRRRSPLQLSGLSLQHRPPATPACRQYPPLCISLHLIAFRPES</sequence>
<organism evidence="1 2">
    <name type="scientific">Tulasnella calospora MUT 4182</name>
    <dbReference type="NCBI Taxonomy" id="1051891"/>
    <lineage>
        <taxon>Eukaryota</taxon>
        <taxon>Fungi</taxon>
        <taxon>Dikarya</taxon>
        <taxon>Basidiomycota</taxon>
        <taxon>Agaricomycotina</taxon>
        <taxon>Agaricomycetes</taxon>
        <taxon>Cantharellales</taxon>
        <taxon>Tulasnellaceae</taxon>
        <taxon>Tulasnella</taxon>
    </lineage>
</organism>
<proteinExistence type="predicted"/>
<dbReference type="Proteomes" id="UP000054248">
    <property type="component" value="Unassembled WGS sequence"/>
</dbReference>
<dbReference type="AlphaFoldDB" id="A0A0C3QW53"/>
<keyword evidence="2" id="KW-1185">Reference proteome</keyword>
<protein>
    <submittedName>
        <fullName evidence="1">Uncharacterized protein</fullName>
    </submittedName>
</protein>
<dbReference type="EMBL" id="KN822950">
    <property type="protein sequence ID" value="KIO33054.1"/>
    <property type="molecule type" value="Genomic_DNA"/>
</dbReference>
<accession>A0A0C3QW53</accession>
<gene>
    <name evidence="1" type="ORF">M407DRAFT_204360</name>
</gene>
<dbReference type="HOGENOM" id="CLU_2110749_0_0_1"/>
<reference evidence="1 2" key="1">
    <citation type="submission" date="2014-04" db="EMBL/GenBank/DDBJ databases">
        <authorList>
            <consortium name="DOE Joint Genome Institute"/>
            <person name="Kuo A."/>
            <person name="Girlanda M."/>
            <person name="Perotto S."/>
            <person name="Kohler A."/>
            <person name="Nagy L.G."/>
            <person name="Floudas D."/>
            <person name="Copeland A."/>
            <person name="Barry K.W."/>
            <person name="Cichocki N."/>
            <person name="Veneault-Fourrey C."/>
            <person name="LaButti K."/>
            <person name="Lindquist E.A."/>
            <person name="Lipzen A."/>
            <person name="Lundell T."/>
            <person name="Morin E."/>
            <person name="Murat C."/>
            <person name="Sun H."/>
            <person name="Tunlid A."/>
            <person name="Henrissat B."/>
            <person name="Grigoriev I.V."/>
            <person name="Hibbett D.S."/>
            <person name="Martin F."/>
            <person name="Nordberg H.P."/>
            <person name="Cantor M.N."/>
            <person name="Hua S.X."/>
        </authorList>
    </citation>
    <scope>NUCLEOTIDE SEQUENCE [LARGE SCALE GENOMIC DNA]</scope>
    <source>
        <strain evidence="1 2">MUT 4182</strain>
    </source>
</reference>
<evidence type="ECO:0000313" key="2">
    <source>
        <dbReference type="Proteomes" id="UP000054248"/>
    </source>
</evidence>